<feature type="non-terminal residue" evidence="1">
    <location>
        <position position="1"/>
    </location>
</feature>
<evidence type="ECO:0008006" key="2">
    <source>
        <dbReference type="Google" id="ProtNLM"/>
    </source>
</evidence>
<sequence>NIFTAERYMHILERQEMKGQLERIKEALVEPDIIKRSINDENVWLYYRLHEDSPVSEKYLLVAVKHRTEDAFVLTAFYTDRIKRG</sequence>
<proteinExistence type="predicted"/>
<dbReference type="EMBL" id="BARU01048107">
    <property type="protein sequence ID" value="GAH93408.1"/>
    <property type="molecule type" value="Genomic_DNA"/>
</dbReference>
<organism evidence="1">
    <name type="scientific">marine sediment metagenome</name>
    <dbReference type="NCBI Taxonomy" id="412755"/>
    <lineage>
        <taxon>unclassified sequences</taxon>
        <taxon>metagenomes</taxon>
        <taxon>ecological metagenomes</taxon>
    </lineage>
</organism>
<reference evidence="1" key="1">
    <citation type="journal article" date="2014" name="Front. Microbiol.">
        <title>High frequency of phylogenetically diverse reductive dehalogenase-homologous genes in deep subseafloor sedimentary metagenomes.</title>
        <authorList>
            <person name="Kawai M."/>
            <person name="Futagami T."/>
            <person name="Toyoda A."/>
            <person name="Takaki Y."/>
            <person name="Nishi S."/>
            <person name="Hori S."/>
            <person name="Arai W."/>
            <person name="Tsubouchi T."/>
            <person name="Morono Y."/>
            <person name="Uchiyama I."/>
            <person name="Ito T."/>
            <person name="Fujiyama A."/>
            <person name="Inagaki F."/>
            <person name="Takami H."/>
        </authorList>
    </citation>
    <scope>NUCLEOTIDE SEQUENCE</scope>
    <source>
        <strain evidence="1">Expedition CK06-06</strain>
    </source>
</reference>
<gene>
    <name evidence="1" type="ORF">S03H2_71697</name>
</gene>
<comment type="caution">
    <text evidence="1">The sequence shown here is derived from an EMBL/GenBank/DDBJ whole genome shotgun (WGS) entry which is preliminary data.</text>
</comment>
<feature type="non-terminal residue" evidence="1">
    <location>
        <position position="85"/>
    </location>
</feature>
<accession>X1LGX5</accession>
<dbReference type="AlphaFoldDB" id="X1LGX5"/>
<name>X1LGX5_9ZZZZ</name>
<protein>
    <recommendedName>
        <fullName evidence="2">Phage-Barnase-EndoU-ColicinE5/D-RelE like nuclease 2 domain-containing protein</fullName>
    </recommendedName>
</protein>
<evidence type="ECO:0000313" key="1">
    <source>
        <dbReference type="EMBL" id="GAH93408.1"/>
    </source>
</evidence>